<proteinExistence type="inferred from homology"/>
<organism evidence="3">
    <name type="scientific">uncultured Rubrobacteraceae bacterium</name>
    <dbReference type="NCBI Taxonomy" id="349277"/>
    <lineage>
        <taxon>Bacteria</taxon>
        <taxon>Bacillati</taxon>
        <taxon>Actinomycetota</taxon>
        <taxon>Rubrobacteria</taxon>
        <taxon>Rubrobacterales</taxon>
        <taxon>Rubrobacteraceae</taxon>
        <taxon>environmental samples</taxon>
    </lineage>
</organism>
<dbReference type="PANTHER" id="PTHR35601">
    <property type="entry name" value="TOXIN RELE"/>
    <property type="match status" value="1"/>
</dbReference>
<keyword evidence="2" id="KW-1277">Toxin-antitoxin system</keyword>
<dbReference type="Gene3D" id="3.30.2310.20">
    <property type="entry name" value="RelE-like"/>
    <property type="match status" value="1"/>
</dbReference>
<accession>A0A6J4PTX0</accession>
<evidence type="ECO:0000313" key="3">
    <source>
        <dbReference type="EMBL" id="CAA9425268.1"/>
    </source>
</evidence>
<evidence type="ECO:0000256" key="1">
    <source>
        <dbReference type="ARBA" id="ARBA00006226"/>
    </source>
</evidence>
<evidence type="ECO:0008006" key="4">
    <source>
        <dbReference type="Google" id="ProtNLM"/>
    </source>
</evidence>
<gene>
    <name evidence="3" type="ORF">AVDCRST_MAG82-1722</name>
</gene>
<dbReference type="PANTHER" id="PTHR35601:SF1">
    <property type="entry name" value="TOXIN RELE"/>
    <property type="match status" value="1"/>
</dbReference>
<dbReference type="AlphaFoldDB" id="A0A6J4PTX0"/>
<dbReference type="Pfam" id="PF05016">
    <property type="entry name" value="ParE_toxin"/>
    <property type="match status" value="1"/>
</dbReference>
<dbReference type="EMBL" id="CADCVA010000246">
    <property type="protein sequence ID" value="CAA9425268.1"/>
    <property type="molecule type" value="Genomic_DNA"/>
</dbReference>
<dbReference type="InterPro" id="IPR007712">
    <property type="entry name" value="RelE/ParE_toxin"/>
</dbReference>
<protein>
    <recommendedName>
        <fullName evidence="4">Type II toxin-antitoxin system RelE/ParE family toxin</fullName>
    </recommendedName>
</protein>
<sequence>MSYRLSVPRKVSKRMEKLPTGAYDRVDRAILALADDPRPPGCTRLRGRDDWRIRVGDYRIVYGIDDERRTVEILHVARRRDVYRQG</sequence>
<dbReference type="InterPro" id="IPR035093">
    <property type="entry name" value="RelE/ParE_toxin_dom_sf"/>
</dbReference>
<reference evidence="3" key="1">
    <citation type="submission" date="2020-02" db="EMBL/GenBank/DDBJ databases">
        <authorList>
            <person name="Meier V. D."/>
        </authorList>
    </citation>
    <scope>NUCLEOTIDE SEQUENCE</scope>
    <source>
        <strain evidence="3">AVDCRST_MAG82</strain>
    </source>
</reference>
<dbReference type="SUPFAM" id="SSF143011">
    <property type="entry name" value="RelE-like"/>
    <property type="match status" value="1"/>
</dbReference>
<comment type="similarity">
    <text evidence="1">Belongs to the RelE toxin family.</text>
</comment>
<evidence type="ECO:0000256" key="2">
    <source>
        <dbReference type="ARBA" id="ARBA00022649"/>
    </source>
</evidence>
<name>A0A6J4PTX0_9ACTN</name>